<dbReference type="InterPro" id="IPR001810">
    <property type="entry name" value="F-box_dom"/>
</dbReference>
<dbReference type="PANTHER" id="PTHR38926">
    <property type="entry name" value="F-BOX DOMAIN CONTAINING PROTEIN, EXPRESSED"/>
    <property type="match status" value="1"/>
</dbReference>
<dbReference type="SMART" id="SM00367">
    <property type="entry name" value="LRR_CC"/>
    <property type="match status" value="3"/>
</dbReference>
<dbReference type="Pfam" id="PF13516">
    <property type="entry name" value="LRR_6"/>
    <property type="match status" value="2"/>
</dbReference>
<accession>A0A7G2EVU6</accession>
<dbReference type="CDD" id="cd22164">
    <property type="entry name" value="F-box_AtSKIP19-like"/>
    <property type="match status" value="1"/>
</dbReference>
<dbReference type="PROSITE" id="PS50181">
    <property type="entry name" value="FBOX"/>
    <property type="match status" value="1"/>
</dbReference>
<dbReference type="AlphaFoldDB" id="A0A7G2EVU6"/>
<dbReference type="Gene3D" id="3.80.10.10">
    <property type="entry name" value="Ribonuclease Inhibitor"/>
    <property type="match status" value="1"/>
</dbReference>
<dbReference type="InterPro" id="IPR006553">
    <property type="entry name" value="Leu-rich_rpt_Cys-con_subtyp"/>
</dbReference>
<dbReference type="InterPro" id="IPR032675">
    <property type="entry name" value="LRR_dom_sf"/>
</dbReference>
<organism evidence="2 3">
    <name type="scientific">Arabidopsis thaliana</name>
    <name type="common">Mouse-ear cress</name>
    <dbReference type="NCBI Taxonomy" id="3702"/>
    <lineage>
        <taxon>Eukaryota</taxon>
        <taxon>Viridiplantae</taxon>
        <taxon>Streptophyta</taxon>
        <taxon>Embryophyta</taxon>
        <taxon>Tracheophyta</taxon>
        <taxon>Spermatophyta</taxon>
        <taxon>Magnoliopsida</taxon>
        <taxon>eudicotyledons</taxon>
        <taxon>Gunneridae</taxon>
        <taxon>Pentapetalae</taxon>
        <taxon>rosids</taxon>
        <taxon>malvids</taxon>
        <taxon>Brassicales</taxon>
        <taxon>Brassicaceae</taxon>
        <taxon>Camelineae</taxon>
        <taxon>Arabidopsis</taxon>
    </lineage>
</organism>
<proteinExistence type="predicted"/>
<sequence>MASSSSPPAAMEVGESTNWTELPPELTSAILHRLGAIEILENAQKVCRSWRRVCKDPSMWRKIDMHNLGDLDDMDYNLEIMCRHAVDRSQGGLVDIGIWYFGTVDLLNYIAHRSSNLRSLRLTRCSQITDDGFVEAVVKLPLEELELSYCSFSVESLRVVGQCCLNMKTLKLNKHPQKENDDDALAIAETMPKLRHLQLCGNGLSDTGLNAILDNCSNLEHLDLRRCFNVNLVGDLQKRCYESVKVVRHPNDSFHDIDIGSSEDEDLYGFSDIDLMSDDDDFEGYYDFSGASDYSDYDQFDF</sequence>
<name>A0A7G2EVU6_ARATH</name>
<feature type="domain" description="F-box" evidence="1">
    <location>
        <begin position="16"/>
        <end position="63"/>
    </location>
</feature>
<gene>
    <name evidence="2" type="ORF">AT9943_LOCUS14768</name>
</gene>
<dbReference type="SUPFAM" id="SSF52047">
    <property type="entry name" value="RNI-like"/>
    <property type="match status" value="1"/>
</dbReference>
<dbReference type="Pfam" id="PF12937">
    <property type="entry name" value="F-box-like"/>
    <property type="match status" value="1"/>
</dbReference>
<dbReference type="Proteomes" id="UP000516314">
    <property type="component" value="Chromosome 4"/>
</dbReference>
<protein>
    <submittedName>
        <fullName evidence="2">(thale cress) hypothetical protein</fullName>
    </submittedName>
</protein>
<dbReference type="InterPro" id="IPR001611">
    <property type="entry name" value="Leu-rich_rpt"/>
</dbReference>
<dbReference type="Gene3D" id="1.20.1280.50">
    <property type="match status" value="1"/>
</dbReference>
<reference evidence="2 3" key="1">
    <citation type="submission" date="2020-09" db="EMBL/GenBank/DDBJ databases">
        <authorList>
            <person name="Ashkenazy H."/>
        </authorList>
    </citation>
    <scope>NUCLEOTIDE SEQUENCE [LARGE SCALE GENOMIC DNA]</scope>
    <source>
        <strain evidence="3">cv. Cdm-0</strain>
    </source>
</reference>
<evidence type="ECO:0000259" key="1">
    <source>
        <dbReference type="PROSITE" id="PS50181"/>
    </source>
</evidence>
<dbReference type="EMBL" id="LR881469">
    <property type="protein sequence ID" value="CAD5327047.1"/>
    <property type="molecule type" value="Genomic_DNA"/>
</dbReference>
<dbReference type="SMART" id="SM00256">
    <property type="entry name" value="FBOX"/>
    <property type="match status" value="1"/>
</dbReference>
<evidence type="ECO:0000313" key="2">
    <source>
        <dbReference type="EMBL" id="CAD5327047.1"/>
    </source>
</evidence>
<evidence type="ECO:0000313" key="3">
    <source>
        <dbReference type="Proteomes" id="UP000516314"/>
    </source>
</evidence>
<dbReference type="PANTHER" id="PTHR38926:SF29">
    <property type="entry name" value="F-BOX PROTEIN SKIP19-RELATED"/>
    <property type="match status" value="1"/>
</dbReference>